<dbReference type="STRING" id="4432.A0A1U7ZTD1"/>
<reference evidence="5" key="1">
    <citation type="submission" date="2025-08" db="UniProtKB">
        <authorList>
            <consortium name="RefSeq"/>
        </authorList>
    </citation>
    <scope>IDENTIFICATION</scope>
</reference>
<dbReference type="KEGG" id="nnu:104593837"/>
<keyword evidence="1" id="KW-0677">Repeat</keyword>
<dbReference type="InterPro" id="IPR044244">
    <property type="entry name" value="TTC27/Emw1"/>
</dbReference>
<dbReference type="AlphaFoldDB" id="A0A1U7ZTD1"/>
<dbReference type="SUPFAM" id="SSF48452">
    <property type="entry name" value="TPR-like"/>
    <property type="match status" value="2"/>
</dbReference>
<feature type="region of interest" description="Disordered" evidence="3">
    <location>
        <begin position="346"/>
        <end position="378"/>
    </location>
</feature>
<evidence type="ECO:0000256" key="2">
    <source>
        <dbReference type="ARBA" id="ARBA00022803"/>
    </source>
</evidence>
<dbReference type="InterPro" id="IPR019734">
    <property type="entry name" value="TPR_rpt"/>
</dbReference>
<evidence type="ECO:0000313" key="4">
    <source>
        <dbReference type="Proteomes" id="UP000189703"/>
    </source>
</evidence>
<dbReference type="InterPro" id="IPR011990">
    <property type="entry name" value="TPR-like_helical_dom_sf"/>
</dbReference>
<dbReference type="RefSeq" id="XP_010252162.1">
    <property type="nucleotide sequence ID" value="XM_010253860.2"/>
</dbReference>
<dbReference type="Pfam" id="PF13181">
    <property type="entry name" value="TPR_8"/>
    <property type="match status" value="1"/>
</dbReference>
<evidence type="ECO:0000256" key="1">
    <source>
        <dbReference type="ARBA" id="ARBA00022737"/>
    </source>
</evidence>
<proteinExistence type="predicted"/>
<sequence>MAEAAPLEALREFELRLLLCSLSSASTETQEAPRPLPSPELIGREGDSVVVLLENVVNCIEKGDYAEALFSDAARLIFEFAESWEFEDSIDCADRFYCEVEKSVQSFLELENDFERSCRELLVMCIGVAAFLSFTQCNVTGPSEGFHSFPLPFWRYKDDKTVNFGVEWDMWARNQLMSTGSELLGKFSIIQYMVYAKMLLVKIKDLSVEVENYCLHGCRSISWWLSRLFLLQQRILDDRSSSLFDLLQVLMRETLQYFGDLGSVTNYWGNRLLKGDALTIVSAAHLEAGIIEHAYGRVDSSRQHINTAEESSGLQLSVTGVLGFRTIHQVEAKAQMVLLANTSMPKSTDTYPQISPESLGASVSDETKASSHSHDTHEASDILMVPKLLENEDLKADANGRAAAIPLEAIQQAVILARCLLIEKSARHDEMQAWEMAPFIEAIDAQQFKFFIIQCFCDILRIRWESSRSRTKQRALMMMDELVQSVFNASPAAAQRIYFSYAVYIPTIPALRKEYGELLVSCGMIGEAITIFEDLELWDNLIYCYCLLKKKAAAVELIKTRLTEMPNDPRLWCSLGDVTNNDDCYRKALEVSNDRSARAKRSLARSAYNRGDYEASKVLWEYAMALNSLYPDGWFALGAAALKARDIEKAVKGFTHAVQLDPENGEAWNNIACLHMMKKKSKEAFIAFKEALKFRRNSWQLWENYSQVAVDIGNFGQALEATKMVLDMTGNKRIDAKLLERIIVEMEERTSGHFLSSASTTDECNCQVQALPNNSIGHSVPELEYSESGMERSRETEHLLGLLGKVLQQVVRSGSGEDLWGLYARWHKIKGDLTMCAEALLKQVRAYQGADLWSNRERFKKFAHASWQLCKVYIEISSSTKSCRELIAAEMHLKNTVKLAVSFSDTEEFRDLQTLLEEVKEKLESTSVPSTGNS</sequence>
<keyword evidence="2" id="KW-0802">TPR repeat</keyword>
<dbReference type="PROSITE" id="PS50005">
    <property type="entry name" value="TPR"/>
    <property type="match status" value="1"/>
</dbReference>
<dbReference type="OMA" id="NNRYARA"/>
<feature type="compositionally biased region" description="Polar residues" evidence="3">
    <location>
        <begin position="346"/>
        <end position="356"/>
    </location>
</feature>
<organism evidence="4 5">
    <name type="scientific">Nelumbo nucifera</name>
    <name type="common">Sacred lotus</name>
    <dbReference type="NCBI Taxonomy" id="4432"/>
    <lineage>
        <taxon>Eukaryota</taxon>
        <taxon>Viridiplantae</taxon>
        <taxon>Streptophyta</taxon>
        <taxon>Embryophyta</taxon>
        <taxon>Tracheophyta</taxon>
        <taxon>Spermatophyta</taxon>
        <taxon>Magnoliopsida</taxon>
        <taxon>Proteales</taxon>
        <taxon>Nelumbonaceae</taxon>
        <taxon>Nelumbo</taxon>
    </lineage>
</organism>
<feature type="compositionally biased region" description="Basic and acidic residues" evidence="3">
    <location>
        <begin position="365"/>
        <end position="378"/>
    </location>
</feature>
<dbReference type="FunCoup" id="A0A1U7ZTD1">
    <property type="interactions" value="4180"/>
</dbReference>
<dbReference type="GeneID" id="104593837"/>
<dbReference type="Proteomes" id="UP000189703">
    <property type="component" value="Unplaced"/>
</dbReference>
<dbReference type="PANTHER" id="PTHR16193">
    <property type="entry name" value="TETRATRICOPEPTIDE REPEAT PROTEIN 27"/>
    <property type="match status" value="1"/>
</dbReference>
<evidence type="ECO:0000313" key="5">
    <source>
        <dbReference type="RefSeq" id="XP_010252162.1"/>
    </source>
</evidence>
<protein>
    <submittedName>
        <fullName evidence="5">Tetratricopeptide repeat protein 27 homolog</fullName>
    </submittedName>
</protein>
<dbReference type="PANTHER" id="PTHR16193:SF0">
    <property type="entry name" value="TETRATRICOPEPTIDE REPEAT PROTEIN 27"/>
    <property type="match status" value="1"/>
</dbReference>
<accession>A0A1U7ZTD1</accession>
<dbReference type="Gene3D" id="1.25.40.10">
    <property type="entry name" value="Tetratricopeptide repeat domain"/>
    <property type="match status" value="1"/>
</dbReference>
<dbReference type="eggNOG" id="KOG1128">
    <property type="taxonomic scope" value="Eukaryota"/>
</dbReference>
<dbReference type="OrthoDB" id="1936594at2759"/>
<dbReference type="SMART" id="SM00028">
    <property type="entry name" value="TPR"/>
    <property type="match status" value="4"/>
</dbReference>
<keyword evidence="4" id="KW-1185">Reference proteome</keyword>
<name>A0A1U7ZTD1_NELNU</name>
<evidence type="ECO:0000256" key="3">
    <source>
        <dbReference type="SAM" id="MobiDB-lite"/>
    </source>
</evidence>
<gene>
    <name evidence="5" type="primary">LOC104593837</name>
</gene>